<keyword evidence="5" id="KW-1185">Reference proteome</keyword>
<feature type="domain" description="Serine-threonine/tyrosine-protein kinase catalytic" evidence="3">
    <location>
        <begin position="1076"/>
        <end position="1189"/>
    </location>
</feature>
<keyword evidence="2" id="KW-0812">Transmembrane</keyword>
<name>A0ABQ9XY36_9EUKA</name>
<evidence type="ECO:0000313" key="4">
    <source>
        <dbReference type="EMBL" id="KAK2956353.1"/>
    </source>
</evidence>
<organism evidence="4 5">
    <name type="scientific">Blattamonas nauphoetae</name>
    <dbReference type="NCBI Taxonomy" id="2049346"/>
    <lineage>
        <taxon>Eukaryota</taxon>
        <taxon>Metamonada</taxon>
        <taxon>Preaxostyla</taxon>
        <taxon>Oxymonadida</taxon>
        <taxon>Blattamonas</taxon>
    </lineage>
</organism>
<evidence type="ECO:0000259" key="3">
    <source>
        <dbReference type="Pfam" id="PF07714"/>
    </source>
</evidence>
<dbReference type="EMBL" id="JARBJD010000057">
    <property type="protein sequence ID" value="KAK2956353.1"/>
    <property type="molecule type" value="Genomic_DNA"/>
</dbReference>
<dbReference type="Proteomes" id="UP001281761">
    <property type="component" value="Unassembled WGS sequence"/>
</dbReference>
<evidence type="ECO:0000256" key="2">
    <source>
        <dbReference type="SAM" id="Phobius"/>
    </source>
</evidence>
<accession>A0ABQ9XY36</accession>
<evidence type="ECO:0000256" key="1">
    <source>
        <dbReference type="SAM" id="MobiDB-lite"/>
    </source>
</evidence>
<gene>
    <name evidence="4" type="ORF">BLNAU_8720</name>
</gene>
<proteinExistence type="predicted"/>
<protein>
    <recommendedName>
        <fullName evidence="3">Serine-threonine/tyrosine-protein kinase catalytic domain-containing protein</fullName>
    </recommendedName>
</protein>
<sequence>MEELVIILPPIQTAEAVIIIPVSGSATLTTIVVRSTEASDGTLVLVTGGRADITSLVMESELKENTHLVEIFEGILSVERVGVKNVVPVNSSIVWMKGGSVNVSGVSIVGVSSISGHLVEASGTSARVKDIALSHISFLSAPFVFSSLDSCSLSNISLSDFSSGVLIERKDITILEVNGSDFTGSTESSAFTNEENTRSASLFVVDSGSLSLNSCSLSSFTLSSCPLISLEAGSLSLTSCELSSIDRLSGKGSILSTVMRSGMGLMMDGVKLSSMHCSSESPAVLLNFSSPTPLSPFPSLSLKNLSFERTEGQDAMSHFVELVGQNISNFIVEEDTRFSGSYSSDSNANDLWSVDEEWNLSASLLFYLLKQEGPVRVQRGGSDVDRCGYTNVWCSSVERGISRTTDRVLSKIVILGDSDLSLTVTLTTSVSMTKGEESGTVHISSGGCLTVGSHHSLLMEELSITLPTTQTADAVIIVPPSGSTTLDTVVVTTPGGSDATLVHVSGGDAEIVNCVIRCEMKENTHLVEIVGGNASVGTLRVENGIAMNSSIVWMKGGSVNVSGVSIDGISSISGQLVSASGTSALVKDMALSQISFSSAPFLFSSLDSCSLFNVTADCSTSDALITTNNVTTLRLEGCHFSALTPAITSTNENDEVQLCEWSNSLLSLADCSSFFHFTEMKHLPQGAISTIGGELTLSSCTFLDNSPSNTNFPSLRRNVMCSDGKVLVEAVGGDGHSSPHHWISTHNCSVEKEDKILLAPFFVPTLSSTKSKSKLDKKAKKYEIVLKGETFIPCGLSLEVFEHIALSKKTFSEGEHILVELDPSEVTSWKEDTIELSLHQSSLTSLNSKHDLHCRVLFGSSGKTDSFSLKGLKGNMSQAGRVVSIVVPIVCSVVLLLVFLIVMLVLICRRQQKKKNEKQPQPVHELDECQIEVKQDDCDANSTIRPFFSTSDLTLHPHSLNMISNGGSQEQSQFSSFQQQFIEHVEVMKCEGEPAVVRVDARKTLYSALHVEKELALPKMEIRRQLVAGLETCSTQSVQRCPDSALVALVLVDSSGSVCLKLDQNLNEMNLTTQQIANRKKMREEDRRWSAPEQIDEDNRDQKKDEKEPHAVPYDPLKASVFRLGLVLWELETGLVPFGELDAVNASRQVKGGQLPLISNWEDTSLASIVAECLSFDPDERPSLSTLNTYFSSPPTPPDPPPIQQQPIASTCVTH</sequence>
<comment type="caution">
    <text evidence="4">The sequence shown here is derived from an EMBL/GenBank/DDBJ whole genome shotgun (WGS) entry which is preliminary data.</text>
</comment>
<reference evidence="4 5" key="1">
    <citation type="journal article" date="2022" name="bioRxiv">
        <title>Genomics of Preaxostyla Flagellates Illuminates Evolutionary Transitions and the Path Towards Mitochondrial Loss.</title>
        <authorList>
            <person name="Novak L.V.F."/>
            <person name="Treitli S.C."/>
            <person name="Pyrih J."/>
            <person name="Halakuc P."/>
            <person name="Pipaliya S.V."/>
            <person name="Vacek V."/>
            <person name="Brzon O."/>
            <person name="Soukal P."/>
            <person name="Eme L."/>
            <person name="Dacks J.B."/>
            <person name="Karnkowska A."/>
            <person name="Elias M."/>
            <person name="Hampl V."/>
        </authorList>
    </citation>
    <scope>NUCLEOTIDE SEQUENCE [LARGE SCALE GENOMIC DNA]</scope>
    <source>
        <strain evidence="4">NAU3</strain>
        <tissue evidence="4">Gut</tissue>
    </source>
</reference>
<dbReference type="SUPFAM" id="SSF56112">
    <property type="entry name" value="Protein kinase-like (PK-like)"/>
    <property type="match status" value="1"/>
</dbReference>
<keyword evidence="2" id="KW-0472">Membrane</keyword>
<dbReference type="Gene3D" id="1.10.510.10">
    <property type="entry name" value="Transferase(Phosphotransferase) domain 1"/>
    <property type="match status" value="1"/>
</dbReference>
<evidence type="ECO:0000313" key="5">
    <source>
        <dbReference type="Proteomes" id="UP001281761"/>
    </source>
</evidence>
<feature type="compositionally biased region" description="Pro residues" evidence="1">
    <location>
        <begin position="1194"/>
        <end position="1204"/>
    </location>
</feature>
<dbReference type="InterPro" id="IPR001245">
    <property type="entry name" value="Ser-Thr/Tyr_kinase_cat_dom"/>
</dbReference>
<feature type="region of interest" description="Disordered" evidence="1">
    <location>
        <begin position="1077"/>
        <end position="1112"/>
    </location>
</feature>
<keyword evidence="2" id="KW-1133">Transmembrane helix</keyword>
<feature type="region of interest" description="Disordered" evidence="1">
    <location>
        <begin position="1186"/>
        <end position="1215"/>
    </location>
</feature>
<dbReference type="InterPro" id="IPR011009">
    <property type="entry name" value="Kinase-like_dom_sf"/>
</dbReference>
<dbReference type="Pfam" id="PF07714">
    <property type="entry name" value="PK_Tyr_Ser-Thr"/>
    <property type="match status" value="1"/>
</dbReference>
<feature type="transmembrane region" description="Helical" evidence="2">
    <location>
        <begin position="885"/>
        <end position="908"/>
    </location>
</feature>
<feature type="compositionally biased region" description="Basic and acidic residues" evidence="1">
    <location>
        <begin position="1100"/>
        <end position="1110"/>
    </location>
</feature>